<evidence type="ECO:0000313" key="9">
    <source>
        <dbReference type="EMBL" id="PAA67972.1"/>
    </source>
</evidence>
<dbReference type="GO" id="GO:0016020">
    <property type="term" value="C:membrane"/>
    <property type="evidence" value="ECO:0007669"/>
    <property type="project" value="UniProtKB-SubCell"/>
</dbReference>
<dbReference type="GO" id="GO:0009083">
    <property type="term" value="P:branched-chain amino acid catabolic process"/>
    <property type="evidence" value="ECO:0007669"/>
    <property type="project" value="InterPro"/>
</dbReference>
<dbReference type="PANTHER" id="PTHR46314:SF2">
    <property type="entry name" value="SOLUTE CARRIER FAMILY 25 MEMBER 44"/>
    <property type="match status" value="1"/>
</dbReference>
<dbReference type="EMBL" id="NIVC01003188">
    <property type="protein sequence ID" value="PAA52753.1"/>
    <property type="molecule type" value="Genomic_DNA"/>
</dbReference>
<dbReference type="EMBL" id="NIVC01000169">
    <property type="protein sequence ID" value="PAA88936.1"/>
    <property type="molecule type" value="Genomic_DNA"/>
</dbReference>
<comment type="similarity">
    <text evidence="2 6">Belongs to the mitochondrial carrier (TC 2.A.29) family.</text>
</comment>
<sequence>MQQQRHHWPPDEFRVIELHHMKLGHFLAYNCLGNAAMHAALYPLALARTRITAQPGRLEYSGFAHCLRSVLAHEGLRGLYAGAWTRAAHVINAALVGVTYETVRASAEPLPAPARGAVAGGCAALASQALLVPADVVTQHIMLLPMARLSPVAATVAMAPGAGWLGQAGAVIRWIRRRHGLAGFYKGGLWSLVLFLPNSAAMWSAYSAYCDWLYRWLDSPPRLAVQLTAAPLAGATAGLLTNPIDVLRLRVMLQADRGAGARDALRRLWAEEGPAWLAKGLSARLAQSALFSFLFVLYYEPAKRLALKDEFKGALL</sequence>
<feature type="repeat" description="Solcar" evidence="5">
    <location>
        <begin position="111"/>
        <end position="212"/>
    </location>
</feature>
<keyword evidence="7" id="KW-1133">Transmembrane helix</keyword>
<feature type="transmembrane region" description="Helical" evidence="7">
    <location>
        <begin position="187"/>
        <end position="209"/>
    </location>
</feature>
<evidence type="ECO:0000256" key="5">
    <source>
        <dbReference type="PROSITE-ProRule" id="PRU00282"/>
    </source>
</evidence>
<protein>
    <recommendedName>
        <fullName evidence="12">Mitochondrial carrier protein</fullName>
    </recommendedName>
</protein>
<dbReference type="PROSITE" id="PS50920">
    <property type="entry name" value="SOLCAR"/>
    <property type="match status" value="3"/>
</dbReference>
<keyword evidence="6" id="KW-0813">Transport</keyword>
<dbReference type="PANTHER" id="PTHR46314">
    <property type="entry name" value="SOLUTE CARRIER FAMILY 25 MEMBER 44"/>
    <property type="match status" value="1"/>
</dbReference>
<evidence type="ECO:0000256" key="2">
    <source>
        <dbReference type="ARBA" id="ARBA00006375"/>
    </source>
</evidence>
<evidence type="ECO:0000313" key="8">
    <source>
        <dbReference type="EMBL" id="PAA52753.1"/>
    </source>
</evidence>
<evidence type="ECO:0000256" key="3">
    <source>
        <dbReference type="ARBA" id="ARBA00022692"/>
    </source>
</evidence>
<evidence type="ECO:0000256" key="6">
    <source>
        <dbReference type="RuleBase" id="RU000488"/>
    </source>
</evidence>
<dbReference type="OrthoDB" id="250329at2759"/>
<dbReference type="Gene3D" id="1.50.40.10">
    <property type="entry name" value="Mitochondrial carrier domain"/>
    <property type="match status" value="2"/>
</dbReference>
<feature type="transmembrane region" description="Helical" evidence="7">
    <location>
        <begin position="152"/>
        <end position="175"/>
    </location>
</feature>
<name>A0A267DTY1_9PLAT</name>
<evidence type="ECO:0000313" key="11">
    <source>
        <dbReference type="Proteomes" id="UP000215902"/>
    </source>
</evidence>
<gene>
    <name evidence="9" type="ORF">BOX15_Mlig010564g1</name>
    <name evidence="10" type="ORF">BOX15_Mlig010564g2</name>
    <name evidence="8" type="ORF">BOX15_Mlig010564g3</name>
</gene>
<proteinExistence type="inferred from homology"/>
<dbReference type="GO" id="GO:0005739">
    <property type="term" value="C:mitochondrion"/>
    <property type="evidence" value="ECO:0007669"/>
    <property type="project" value="InterPro"/>
</dbReference>
<keyword evidence="4 5" id="KW-0472">Membrane</keyword>
<feature type="repeat" description="Solcar" evidence="5">
    <location>
        <begin position="24"/>
        <end position="106"/>
    </location>
</feature>
<dbReference type="GO" id="GO:0015658">
    <property type="term" value="F:branched-chain amino acid transmembrane transporter activity"/>
    <property type="evidence" value="ECO:0007669"/>
    <property type="project" value="InterPro"/>
</dbReference>
<comment type="caution">
    <text evidence="8">The sequence shown here is derived from an EMBL/GenBank/DDBJ whole genome shotgun (WGS) entry which is preliminary data.</text>
</comment>
<keyword evidence="3 5" id="KW-0812">Transmembrane</keyword>
<dbReference type="Pfam" id="PF00153">
    <property type="entry name" value="Mito_carr"/>
    <property type="match status" value="3"/>
</dbReference>
<evidence type="ECO:0008006" key="12">
    <source>
        <dbReference type="Google" id="ProtNLM"/>
    </source>
</evidence>
<feature type="repeat" description="Solcar" evidence="5">
    <location>
        <begin position="221"/>
        <end position="305"/>
    </location>
</feature>
<dbReference type="EMBL" id="NIVC01001435">
    <property type="protein sequence ID" value="PAA67972.1"/>
    <property type="molecule type" value="Genomic_DNA"/>
</dbReference>
<accession>A0A267DTY1</accession>
<dbReference type="InterPro" id="IPR042164">
    <property type="entry name" value="SLC25A44"/>
</dbReference>
<comment type="subcellular location">
    <subcellularLocation>
        <location evidence="1">Membrane</location>
        <topology evidence="1">Multi-pass membrane protein</topology>
    </subcellularLocation>
</comment>
<dbReference type="InterPro" id="IPR023395">
    <property type="entry name" value="MCP_dom_sf"/>
</dbReference>
<dbReference type="SUPFAM" id="SSF103506">
    <property type="entry name" value="Mitochondrial carrier"/>
    <property type="match status" value="2"/>
</dbReference>
<dbReference type="Proteomes" id="UP000215902">
    <property type="component" value="Unassembled WGS sequence"/>
</dbReference>
<organism evidence="8 11">
    <name type="scientific">Macrostomum lignano</name>
    <dbReference type="NCBI Taxonomy" id="282301"/>
    <lineage>
        <taxon>Eukaryota</taxon>
        <taxon>Metazoa</taxon>
        <taxon>Spiralia</taxon>
        <taxon>Lophotrochozoa</taxon>
        <taxon>Platyhelminthes</taxon>
        <taxon>Rhabditophora</taxon>
        <taxon>Macrostomorpha</taxon>
        <taxon>Macrostomida</taxon>
        <taxon>Macrostomidae</taxon>
        <taxon>Macrostomum</taxon>
    </lineage>
</organism>
<evidence type="ECO:0000256" key="7">
    <source>
        <dbReference type="SAM" id="Phobius"/>
    </source>
</evidence>
<dbReference type="InterPro" id="IPR018108">
    <property type="entry name" value="MCP_transmembrane"/>
</dbReference>
<evidence type="ECO:0000313" key="10">
    <source>
        <dbReference type="EMBL" id="PAA88936.1"/>
    </source>
</evidence>
<keyword evidence="11" id="KW-1185">Reference proteome</keyword>
<evidence type="ECO:0000256" key="1">
    <source>
        <dbReference type="ARBA" id="ARBA00004141"/>
    </source>
</evidence>
<evidence type="ECO:0000256" key="4">
    <source>
        <dbReference type="ARBA" id="ARBA00023136"/>
    </source>
</evidence>
<reference evidence="8 11" key="1">
    <citation type="submission" date="2017-06" db="EMBL/GenBank/DDBJ databases">
        <title>A platform for efficient transgenesis in Macrostomum lignano, a flatworm model organism for stem cell research.</title>
        <authorList>
            <person name="Berezikov E."/>
        </authorList>
    </citation>
    <scope>NUCLEOTIDE SEQUENCE [LARGE SCALE GENOMIC DNA]</scope>
    <source>
        <strain evidence="8">DV1</strain>
        <tissue evidence="8">Whole organism</tissue>
    </source>
</reference>
<dbReference type="STRING" id="282301.A0A267DTY1"/>
<dbReference type="AlphaFoldDB" id="A0A267DTY1"/>